<dbReference type="GO" id="GO:0005829">
    <property type="term" value="C:cytosol"/>
    <property type="evidence" value="ECO:0007669"/>
    <property type="project" value="TreeGrafter"/>
</dbReference>
<dbReference type="OrthoDB" id="4323675at2759"/>
<name>A0A060S733_PYCCI</name>
<organism evidence="10 11">
    <name type="scientific">Pycnoporus cinnabarinus</name>
    <name type="common">Cinnabar-red polypore</name>
    <name type="synonym">Trametes cinnabarina</name>
    <dbReference type="NCBI Taxonomy" id="5643"/>
    <lineage>
        <taxon>Eukaryota</taxon>
        <taxon>Fungi</taxon>
        <taxon>Dikarya</taxon>
        <taxon>Basidiomycota</taxon>
        <taxon>Agaricomycotina</taxon>
        <taxon>Agaricomycetes</taxon>
        <taxon>Polyporales</taxon>
        <taxon>Polyporaceae</taxon>
        <taxon>Trametes</taxon>
    </lineage>
</organism>
<dbReference type="SUPFAM" id="SSF53633">
    <property type="entry name" value="Carbamate kinase-like"/>
    <property type="match status" value="1"/>
</dbReference>
<feature type="compositionally biased region" description="Polar residues" evidence="7">
    <location>
        <begin position="22"/>
        <end position="35"/>
    </location>
</feature>
<dbReference type="GO" id="GO:0009090">
    <property type="term" value="P:homoserine biosynthetic process"/>
    <property type="evidence" value="ECO:0007669"/>
    <property type="project" value="TreeGrafter"/>
</dbReference>
<dbReference type="GO" id="GO:0071266">
    <property type="term" value="P:'de novo' L-methionine biosynthetic process"/>
    <property type="evidence" value="ECO:0007669"/>
    <property type="project" value="UniProtKB-ARBA"/>
</dbReference>
<evidence type="ECO:0000313" key="10">
    <source>
        <dbReference type="EMBL" id="CDO70180.1"/>
    </source>
</evidence>
<feature type="domain" description="Aspartokinase ACT" evidence="9">
    <location>
        <begin position="494"/>
        <end position="552"/>
    </location>
</feature>
<accession>A0A060S733</accession>
<dbReference type="FunFam" id="3.40.1160.10:FF:000023">
    <property type="entry name" value="Probable aspartokinase"/>
    <property type="match status" value="1"/>
</dbReference>
<dbReference type="InterPro" id="IPR054352">
    <property type="entry name" value="ACT_Aspartokinase"/>
</dbReference>
<evidence type="ECO:0000259" key="8">
    <source>
        <dbReference type="Pfam" id="PF00696"/>
    </source>
</evidence>
<dbReference type="Gene3D" id="3.40.1160.10">
    <property type="entry name" value="Acetylglutamate kinase-like"/>
    <property type="match status" value="1"/>
</dbReference>
<dbReference type="HOGENOM" id="CLU_009116_6_4_1"/>
<evidence type="ECO:0000256" key="6">
    <source>
        <dbReference type="ARBA" id="ARBA00022840"/>
    </source>
</evidence>
<evidence type="ECO:0000313" key="11">
    <source>
        <dbReference type="Proteomes" id="UP000029665"/>
    </source>
</evidence>
<keyword evidence="4" id="KW-0547">Nucleotide-binding</keyword>
<dbReference type="GO" id="GO:0005524">
    <property type="term" value="F:ATP binding"/>
    <property type="evidence" value="ECO:0007669"/>
    <property type="project" value="UniProtKB-KW"/>
</dbReference>
<dbReference type="GO" id="GO:0009088">
    <property type="term" value="P:threonine biosynthetic process"/>
    <property type="evidence" value="ECO:0007669"/>
    <property type="project" value="UniProtKB-ARBA"/>
</dbReference>
<evidence type="ECO:0000256" key="4">
    <source>
        <dbReference type="ARBA" id="ARBA00022741"/>
    </source>
</evidence>
<dbReference type="PROSITE" id="PS00324">
    <property type="entry name" value="ASPARTOKINASE"/>
    <property type="match status" value="1"/>
</dbReference>
<dbReference type="Proteomes" id="UP000029665">
    <property type="component" value="Unassembled WGS sequence"/>
</dbReference>
<dbReference type="InterPro" id="IPR001048">
    <property type="entry name" value="Asp/Glu/Uridylate_kinase"/>
</dbReference>
<dbReference type="PANTHER" id="PTHR21499">
    <property type="entry name" value="ASPARTATE KINASE"/>
    <property type="match status" value="1"/>
</dbReference>
<feature type="domain" description="Aspartate/glutamate/uridylate kinase" evidence="8">
    <location>
        <begin position="161"/>
        <end position="349"/>
    </location>
</feature>
<dbReference type="Gene3D" id="3.30.70.260">
    <property type="match status" value="2"/>
</dbReference>
<keyword evidence="6" id="KW-0067">ATP-binding</keyword>
<evidence type="ECO:0000256" key="2">
    <source>
        <dbReference type="ARBA" id="ARBA00013059"/>
    </source>
</evidence>
<comment type="similarity">
    <text evidence="1">Belongs to the aspartokinase family.</text>
</comment>
<keyword evidence="5" id="KW-0418">Kinase</keyword>
<protein>
    <recommendedName>
        <fullName evidence="2">aspartate kinase</fullName>
        <ecNumber evidence="2">2.7.2.4</ecNumber>
    </recommendedName>
</protein>
<dbReference type="Pfam" id="PF00696">
    <property type="entry name" value="AA_kinase"/>
    <property type="match status" value="1"/>
</dbReference>
<dbReference type="EC" id="2.7.2.4" evidence="2"/>
<dbReference type="NCBIfam" id="TIGR00657">
    <property type="entry name" value="asp_kinases"/>
    <property type="match status" value="1"/>
</dbReference>
<keyword evidence="11" id="KW-1185">Reference proteome</keyword>
<evidence type="ECO:0000256" key="5">
    <source>
        <dbReference type="ARBA" id="ARBA00022777"/>
    </source>
</evidence>
<feature type="region of interest" description="Disordered" evidence="7">
    <location>
        <begin position="1"/>
        <end position="35"/>
    </location>
</feature>
<dbReference type="InterPro" id="IPR001341">
    <property type="entry name" value="Asp_kinase"/>
</dbReference>
<dbReference type="GO" id="GO:0004072">
    <property type="term" value="F:aspartate kinase activity"/>
    <property type="evidence" value="ECO:0007669"/>
    <property type="project" value="UniProtKB-EC"/>
</dbReference>
<dbReference type="SUPFAM" id="SSF55021">
    <property type="entry name" value="ACT-like"/>
    <property type="match status" value="2"/>
</dbReference>
<feature type="compositionally biased region" description="Low complexity" evidence="7">
    <location>
        <begin position="1"/>
        <end position="21"/>
    </location>
</feature>
<dbReference type="Pfam" id="PF22468">
    <property type="entry name" value="ACT_9"/>
    <property type="match status" value="1"/>
</dbReference>
<proteinExistence type="inferred from homology"/>
<dbReference type="STRING" id="5643.A0A060S733"/>
<evidence type="ECO:0000256" key="3">
    <source>
        <dbReference type="ARBA" id="ARBA00022679"/>
    </source>
</evidence>
<dbReference type="InterPro" id="IPR018042">
    <property type="entry name" value="Aspartate_kinase_CS"/>
</dbReference>
<dbReference type="GO" id="GO:0009089">
    <property type="term" value="P:lysine biosynthetic process via diaminopimelate"/>
    <property type="evidence" value="ECO:0007669"/>
    <property type="project" value="TreeGrafter"/>
</dbReference>
<evidence type="ECO:0000256" key="7">
    <source>
        <dbReference type="SAM" id="MobiDB-lite"/>
    </source>
</evidence>
<dbReference type="OMA" id="DNINIMM"/>
<dbReference type="InterPro" id="IPR036393">
    <property type="entry name" value="AceGlu_kinase-like_sf"/>
</dbReference>
<dbReference type="EMBL" id="CCBP010000071">
    <property type="protein sequence ID" value="CDO70180.1"/>
    <property type="molecule type" value="Genomic_DNA"/>
</dbReference>
<keyword evidence="3" id="KW-0808">Transferase</keyword>
<evidence type="ECO:0000259" key="9">
    <source>
        <dbReference type="Pfam" id="PF22468"/>
    </source>
</evidence>
<sequence length="571" mass="62030">MSLASTPTSLSAPSSRSSSVSINTTPRTPPNMHQNTIDPAAKWLVQKYGGTSVGKFAAKIAEDIIPFVQSAYCCALFQVLTFSRVEPYKSPFASPGKSSPNSDTLGSSLSMAPINSVPAFSNTVDLIRSEHVNAARSTVRNPEILKDLEAEIERDCESLRSFLFATQVIDEISPRSRDSIIGFGERLGCKLVTAVLRDRNIDAEFVSLENIVPPSESENFSESDTLGQDFYDRLADVVAERIKQCGNRVPVVTGFFGPVPGSLLRQVGRGYTDLLAALLAAGLGASELQIWKEVDGIFTADPRKVPTARLIPIISPEEAAELTYYGSEVVHPFTMDQVIRRKIPIRIKNVENPKGGGTVIHPDPDVDPCVVPNGADSPYPPVVPTTSAAKANLPLASPIFDKHAHVRQPTAVTIKEHIIVLNVNSNRKNVSHGFLATIFGTLDRYGVVVDLISTSEVYVSMAIEENLDKKVLDRVVRELRKSGTVTVIRDMAILSLVGKSMRNMIGISGRMFTTLGQGNVNIEMISQGANEINISCVIDGRDAVKALNLIHQSCLQIKPEGERGRVGPWLF</sequence>
<reference evidence="10" key="1">
    <citation type="submission" date="2014-01" db="EMBL/GenBank/DDBJ databases">
        <title>The genome of the white-rot fungus Pycnoporus cinnabarinus: a basidiomycete model with a versatile arsenal for lignocellulosic biomass breakdown.</title>
        <authorList>
            <person name="Levasseur A."/>
            <person name="Lomascolo A."/>
            <person name="Ruiz-Duenas F.J."/>
            <person name="Uzan E."/>
            <person name="Piumi F."/>
            <person name="Kues U."/>
            <person name="Ram A.F.J."/>
            <person name="Murat C."/>
            <person name="Haon M."/>
            <person name="Benoit I."/>
            <person name="Arfi Y."/>
            <person name="Chevret D."/>
            <person name="Drula E."/>
            <person name="Kwon M.J."/>
            <person name="Gouret P."/>
            <person name="Lesage-Meessen L."/>
            <person name="Lombard V."/>
            <person name="Mariette J."/>
            <person name="Noirot C."/>
            <person name="Park J."/>
            <person name="Patyshakuliyeva A."/>
            <person name="Wieneger R.A.B."/>
            <person name="Wosten H.A.B."/>
            <person name="Martin F."/>
            <person name="Coutinho P.M."/>
            <person name="de Vries R."/>
            <person name="Martinez A.T."/>
            <person name="Klopp C."/>
            <person name="Pontarotti P."/>
            <person name="Henrissat B."/>
            <person name="Record E."/>
        </authorList>
    </citation>
    <scope>NUCLEOTIDE SEQUENCE [LARGE SCALE GENOMIC DNA]</scope>
    <source>
        <strain evidence="10">BRFM137</strain>
    </source>
</reference>
<dbReference type="InterPro" id="IPR045865">
    <property type="entry name" value="ACT-like_dom_sf"/>
</dbReference>
<dbReference type="PANTHER" id="PTHR21499:SF59">
    <property type="entry name" value="ASPARTOKINASE"/>
    <property type="match status" value="1"/>
</dbReference>
<evidence type="ECO:0000256" key="1">
    <source>
        <dbReference type="ARBA" id="ARBA00010122"/>
    </source>
</evidence>
<dbReference type="FunFam" id="3.30.2130.10:FF:000001">
    <property type="entry name" value="Bifunctional aspartokinase/homoserine dehydrogenase"/>
    <property type="match status" value="1"/>
</dbReference>
<comment type="caution">
    <text evidence="10">The sequence shown here is derived from an EMBL/GenBank/DDBJ whole genome shotgun (WGS) entry which is preliminary data.</text>
</comment>
<dbReference type="AlphaFoldDB" id="A0A060S733"/>
<gene>
    <name evidence="10" type="ORF">BN946_scf184774.g8</name>
</gene>